<keyword evidence="2" id="KW-1185">Reference proteome</keyword>
<proteinExistence type="predicted"/>
<sequence length="87" mass="9985">MLLLMEDNGFGMSKDEIDALNQQLNDPIRQIDESYGLKNLHQRLKLFYGPDYGLHIQGNGYGGLTVQMKLRKMRVEDYMNANQAPLP</sequence>
<evidence type="ECO:0000313" key="1">
    <source>
        <dbReference type="EMBL" id="THF77786.1"/>
    </source>
</evidence>
<dbReference type="AlphaFoldDB" id="A0A4S4BRY8"/>
<dbReference type="OrthoDB" id="9776552at2"/>
<dbReference type="EMBL" id="SSOB01000018">
    <property type="protein sequence ID" value="THF77786.1"/>
    <property type="molecule type" value="Genomic_DNA"/>
</dbReference>
<evidence type="ECO:0000313" key="2">
    <source>
        <dbReference type="Proteomes" id="UP000310636"/>
    </source>
</evidence>
<comment type="caution">
    <text evidence="1">The sequence shown here is derived from an EMBL/GenBank/DDBJ whole genome shotgun (WGS) entry which is preliminary data.</text>
</comment>
<organism evidence="1 2">
    <name type="scientific">Cohnella fermenti</name>
    <dbReference type="NCBI Taxonomy" id="2565925"/>
    <lineage>
        <taxon>Bacteria</taxon>
        <taxon>Bacillati</taxon>
        <taxon>Bacillota</taxon>
        <taxon>Bacilli</taxon>
        <taxon>Bacillales</taxon>
        <taxon>Paenibacillaceae</taxon>
        <taxon>Cohnella</taxon>
    </lineage>
</organism>
<dbReference type="Proteomes" id="UP000310636">
    <property type="component" value="Unassembled WGS sequence"/>
</dbReference>
<name>A0A4S4BRY8_9BACL</name>
<dbReference type="RefSeq" id="WP_136370760.1">
    <property type="nucleotide sequence ID" value="NZ_SSOB01000018.1"/>
</dbReference>
<gene>
    <name evidence="1" type="ORF">E6C55_15725</name>
</gene>
<accession>A0A4S4BRY8</accession>
<reference evidence="1 2" key="1">
    <citation type="submission" date="2019-04" db="EMBL/GenBank/DDBJ databases">
        <title>Cohnella sp. nov. isolated from preserved vegetables.</title>
        <authorList>
            <person name="Lin S.-Y."/>
            <person name="Hung M.-H."/>
            <person name="Young C.-C."/>
        </authorList>
    </citation>
    <scope>NUCLEOTIDE SEQUENCE [LARGE SCALE GENOMIC DNA]</scope>
    <source>
        <strain evidence="1 2">CC-MHH1044</strain>
    </source>
</reference>
<protein>
    <submittedName>
        <fullName evidence="1">Uncharacterized protein</fullName>
    </submittedName>
</protein>